<dbReference type="EMBL" id="LIYD01000005">
    <property type="protein sequence ID" value="KOS05895.1"/>
    <property type="molecule type" value="Genomic_DNA"/>
</dbReference>
<dbReference type="PATRIC" id="fig|1202724.3.peg.1559"/>
<keyword evidence="1" id="KW-0472">Membrane</keyword>
<name>A0A0M8MAB8_9FLAO</name>
<dbReference type="OrthoDB" id="1354160at2"/>
<dbReference type="RefSeq" id="WP_054407225.1">
    <property type="nucleotide sequence ID" value="NZ_FOYA01000008.1"/>
</dbReference>
<feature type="transmembrane region" description="Helical" evidence="1">
    <location>
        <begin position="46"/>
        <end position="73"/>
    </location>
</feature>
<evidence type="ECO:0000256" key="1">
    <source>
        <dbReference type="SAM" id="Phobius"/>
    </source>
</evidence>
<comment type="caution">
    <text evidence="2">The sequence shown here is derived from an EMBL/GenBank/DDBJ whole genome shotgun (WGS) entry which is preliminary data.</text>
</comment>
<gene>
    <name evidence="2" type="ORF">AM493_07485</name>
</gene>
<sequence length="133" mass="14806">MKFFLPVLISLLAAALGIFFIFKGIDKHFLTQCAFLEEGKNIPENYINLINALCESGFIIIVGIVEIAGALLIFPKTRFAGTLIILPVITTIFLFHLMIDNRPYELLETGIPLAATLLIFSSHQKSLKLIVSR</sequence>
<feature type="transmembrane region" description="Helical" evidence="1">
    <location>
        <begin position="79"/>
        <end position="99"/>
    </location>
</feature>
<dbReference type="Proteomes" id="UP000037755">
    <property type="component" value="Unassembled WGS sequence"/>
</dbReference>
<accession>A0A0M8MAB8</accession>
<evidence type="ECO:0000313" key="3">
    <source>
        <dbReference type="Proteomes" id="UP000037755"/>
    </source>
</evidence>
<evidence type="ECO:0000313" key="2">
    <source>
        <dbReference type="EMBL" id="KOS05895.1"/>
    </source>
</evidence>
<organism evidence="2 3">
    <name type="scientific">Flavobacterium akiainvivens</name>
    <dbReference type="NCBI Taxonomy" id="1202724"/>
    <lineage>
        <taxon>Bacteria</taxon>
        <taxon>Pseudomonadati</taxon>
        <taxon>Bacteroidota</taxon>
        <taxon>Flavobacteriia</taxon>
        <taxon>Flavobacteriales</taxon>
        <taxon>Flavobacteriaceae</taxon>
        <taxon>Flavobacterium</taxon>
    </lineage>
</organism>
<evidence type="ECO:0008006" key="4">
    <source>
        <dbReference type="Google" id="ProtNLM"/>
    </source>
</evidence>
<dbReference type="STRING" id="1202724.AM493_07485"/>
<keyword evidence="1" id="KW-0812">Transmembrane</keyword>
<reference evidence="2 3" key="1">
    <citation type="submission" date="2015-08" db="EMBL/GenBank/DDBJ databases">
        <title>Whole genome sequence of Flavobacterium akiainvivens IK-1T, from decaying Wikstroemia oahuensis, an endemic Hawaiian shrub.</title>
        <authorList>
            <person name="Wan X."/>
            <person name="Hou S."/>
            <person name="Saito J."/>
            <person name="Donachie S."/>
        </authorList>
    </citation>
    <scope>NUCLEOTIDE SEQUENCE [LARGE SCALE GENOMIC DNA]</scope>
    <source>
        <strain evidence="2 3">IK-1</strain>
    </source>
</reference>
<proteinExistence type="predicted"/>
<keyword evidence="3" id="KW-1185">Reference proteome</keyword>
<dbReference type="AlphaFoldDB" id="A0A0M8MAB8"/>
<feature type="transmembrane region" description="Helical" evidence="1">
    <location>
        <begin position="6"/>
        <end position="25"/>
    </location>
</feature>
<keyword evidence="1" id="KW-1133">Transmembrane helix</keyword>
<protein>
    <recommendedName>
        <fullName evidence="4">DoxX family protein</fullName>
    </recommendedName>
</protein>